<protein>
    <submittedName>
        <fullName evidence="2">Uncharacterized protein</fullName>
    </submittedName>
</protein>
<dbReference type="RefSeq" id="WP_011864982.1">
    <property type="nucleotide sequence ID" value="NC_009092.1"/>
</dbReference>
<proteinExistence type="predicted"/>
<accession>A3QC52</accession>
<sequence length="103" mass="11704" precursor="true">MNKLILLVLLALCVIAGPLKAEPREDYKCFIETNEGQVLVRFSWQPSKAPQYKKQLVGSQLPALLHTDGKPMTVKRVYECAKKEEAFSTSQGRMLEHNWPMEG</sequence>
<name>A3QC52_SHELP</name>
<reference evidence="2 3" key="1">
    <citation type="submission" date="2007-03" db="EMBL/GenBank/DDBJ databases">
        <title>Complete sequence of Shewanella loihica PV-4.</title>
        <authorList>
            <consortium name="US DOE Joint Genome Institute"/>
            <person name="Copeland A."/>
            <person name="Lucas S."/>
            <person name="Lapidus A."/>
            <person name="Barry K."/>
            <person name="Detter J.C."/>
            <person name="Glavina del Rio T."/>
            <person name="Hammon N."/>
            <person name="Israni S."/>
            <person name="Dalin E."/>
            <person name="Tice H."/>
            <person name="Pitluck S."/>
            <person name="Chain P."/>
            <person name="Malfatti S."/>
            <person name="Shin M."/>
            <person name="Vergez L."/>
            <person name="Schmutz J."/>
            <person name="Larimer F."/>
            <person name="Land M."/>
            <person name="Hauser L."/>
            <person name="Kyrpides N."/>
            <person name="Mikhailova N."/>
            <person name="Romine M.F."/>
            <person name="Serres G."/>
            <person name="Fredrickson J."/>
            <person name="Tiedje J."/>
            <person name="Richardson P."/>
        </authorList>
    </citation>
    <scope>NUCLEOTIDE SEQUENCE [LARGE SCALE GENOMIC DNA]</scope>
    <source>
        <strain evidence="3">ATCC BAA-1088 / PV-4</strain>
    </source>
</reference>
<feature type="signal peptide" evidence="1">
    <location>
        <begin position="1"/>
        <end position="21"/>
    </location>
</feature>
<evidence type="ECO:0000313" key="3">
    <source>
        <dbReference type="Proteomes" id="UP000001558"/>
    </source>
</evidence>
<dbReference type="HOGENOM" id="CLU_176325_0_0_6"/>
<dbReference type="Proteomes" id="UP000001558">
    <property type="component" value="Chromosome"/>
</dbReference>
<gene>
    <name evidence="2" type="ordered locus">Shew_1180</name>
</gene>
<dbReference type="OrthoDB" id="6271020at2"/>
<dbReference type="EMBL" id="CP000606">
    <property type="protein sequence ID" value="ABO23050.1"/>
    <property type="molecule type" value="Genomic_DNA"/>
</dbReference>
<dbReference type="KEGG" id="slo:Shew_1180"/>
<evidence type="ECO:0000256" key="1">
    <source>
        <dbReference type="SAM" id="SignalP"/>
    </source>
</evidence>
<keyword evidence="3" id="KW-1185">Reference proteome</keyword>
<dbReference type="InterPro" id="IPR049848">
    <property type="entry name" value="TapY2-like"/>
</dbReference>
<feature type="chain" id="PRO_5002657814" evidence="1">
    <location>
        <begin position="22"/>
        <end position="103"/>
    </location>
</feature>
<organism evidence="2 3">
    <name type="scientific">Shewanella loihica (strain ATCC BAA-1088 / PV-4)</name>
    <dbReference type="NCBI Taxonomy" id="323850"/>
    <lineage>
        <taxon>Bacteria</taxon>
        <taxon>Pseudomonadati</taxon>
        <taxon>Pseudomonadota</taxon>
        <taxon>Gammaproteobacteria</taxon>
        <taxon>Alteromonadales</taxon>
        <taxon>Shewanellaceae</taxon>
        <taxon>Shewanella</taxon>
    </lineage>
</organism>
<dbReference type="NCBIfam" id="NF038109">
    <property type="entry name" value="tapY2_fam"/>
    <property type="match status" value="1"/>
</dbReference>
<keyword evidence="1" id="KW-0732">Signal</keyword>
<evidence type="ECO:0000313" key="2">
    <source>
        <dbReference type="EMBL" id="ABO23050.1"/>
    </source>
</evidence>
<dbReference type="AlphaFoldDB" id="A3QC52"/>